<gene>
    <name evidence="1" type="ORF">BV22DRAFT_1131376</name>
</gene>
<protein>
    <submittedName>
        <fullName evidence="1">Uncharacterized protein</fullName>
    </submittedName>
</protein>
<dbReference type="EMBL" id="MU266482">
    <property type="protein sequence ID" value="KAH7922520.1"/>
    <property type="molecule type" value="Genomic_DNA"/>
</dbReference>
<evidence type="ECO:0000313" key="2">
    <source>
        <dbReference type="Proteomes" id="UP000790709"/>
    </source>
</evidence>
<organism evidence="1 2">
    <name type="scientific">Leucogyrophana mollusca</name>
    <dbReference type="NCBI Taxonomy" id="85980"/>
    <lineage>
        <taxon>Eukaryota</taxon>
        <taxon>Fungi</taxon>
        <taxon>Dikarya</taxon>
        <taxon>Basidiomycota</taxon>
        <taxon>Agaricomycotina</taxon>
        <taxon>Agaricomycetes</taxon>
        <taxon>Agaricomycetidae</taxon>
        <taxon>Boletales</taxon>
        <taxon>Boletales incertae sedis</taxon>
        <taxon>Leucogyrophana</taxon>
    </lineage>
</organism>
<reference evidence="1" key="1">
    <citation type="journal article" date="2021" name="New Phytol.">
        <title>Evolutionary innovations through gain and loss of genes in the ectomycorrhizal Boletales.</title>
        <authorList>
            <person name="Wu G."/>
            <person name="Miyauchi S."/>
            <person name="Morin E."/>
            <person name="Kuo A."/>
            <person name="Drula E."/>
            <person name="Varga T."/>
            <person name="Kohler A."/>
            <person name="Feng B."/>
            <person name="Cao Y."/>
            <person name="Lipzen A."/>
            <person name="Daum C."/>
            <person name="Hundley H."/>
            <person name="Pangilinan J."/>
            <person name="Johnson J."/>
            <person name="Barry K."/>
            <person name="LaButti K."/>
            <person name="Ng V."/>
            <person name="Ahrendt S."/>
            <person name="Min B."/>
            <person name="Choi I.G."/>
            <person name="Park H."/>
            <person name="Plett J.M."/>
            <person name="Magnuson J."/>
            <person name="Spatafora J.W."/>
            <person name="Nagy L.G."/>
            <person name="Henrissat B."/>
            <person name="Grigoriev I.V."/>
            <person name="Yang Z.L."/>
            <person name="Xu J."/>
            <person name="Martin F.M."/>
        </authorList>
    </citation>
    <scope>NUCLEOTIDE SEQUENCE</scope>
    <source>
        <strain evidence="1">KUC20120723A-06</strain>
    </source>
</reference>
<name>A0ACB8BB29_9AGAM</name>
<dbReference type="Proteomes" id="UP000790709">
    <property type="component" value="Unassembled WGS sequence"/>
</dbReference>
<evidence type="ECO:0000313" key="1">
    <source>
        <dbReference type="EMBL" id="KAH7922520.1"/>
    </source>
</evidence>
<proteinExistence type="predicted"/>
<comment type="caution">
    <text evidence="1">The sequence shown here is derived from an EMBL/GenBank/DDBJ whole genome shotgun (WGS) entry which is preliminary data.</text>
</comment>
<sequence>MESPRPRSPPVSLALLASTIVDQLPVLLDRLQGYEVEEEILDAKARMLQAHLAQHKKPLPHIETPTLVESRSPFEDSPQPGQKRAAPAIPVVDKENQMPLFEFGELRVKGSHSSAASVRSKRKGRIWTEEESEELAAKRARLNS</sequence>
<keyword evidence="2" id="KW-1185">Reference proteome</keyword>
<accession>A0ACB8BB29</accession>